<keyword evidence="7 9" id="KW-0924">Ammonia transport</keyword>
<feature type="transmembrane region" description="Helical" evidence="9">
    <location>
        <begin position="207"/>
        <end position="227"/>
    </location>
</feature>
<keyword evidence="5 9" id="KW-1133">Transmembrane helix</keyword>
<feature type="transmembrane region" description="Helical" evidence="9">
    <location>
        <begin position="294"/>
        <end position="313"/>
    </location>
</feature>
<feature type="transmembrane region" description="Helical" evidence="9">
    <location>
        <begin position="41"/>
        <end position="59"/>
    </location>
</feature>
<evidence type="ECO:0000256" key="3">
    <source>
        <dbReference type="ARBA" id="ARBA00022448"/>
    </source>
</evidence>
<name>A0A1T5LSW2_9MICO</name>
<feature type="transmembrane region" description="Helical" evidence="9">
    <location>
        <begin position="325"/>
        <end position="344"/>
    </location>
</feature>
<dbReference type="OrthoDB" id="9814202at2"/>
<reference evidence="11 12" key="1">
    <citation type="submission" date="2017-02" db="EMBL/GenBank/DDBJ databases">
        <authorList>
            <person name="Peterson S.W."/>
        </authorList>
    </citation>
    <scope>NUCLEOTIDE SEQUENCE [LARGE SCALE GENOMIC DNA]</scope>
    <source>
        <strain evidence="11 12">DSM 21481</strain>
    </source>
</reference>
<evidence type="ECO:0000313" key="12">
    <source>
        <dbReference type="Proteomes" id="UP000189777"/>
    </source>
</evidence>
<dbReference type="Proteomes" id="UP000189777">
    <property type="component" value="Unassembled WGS sequence"/>
</dbReference>
<evidence type="ECO:0000256" key="2">
    <source>
        <dbReference type="ARBA" id="ARBA00005887"/>
    </source>
</evidence>
<dbReference type="EMBL" id="FUZQ01000007">
    <property type="protein sequence ID" value="SKC78628.1"/>
    <property type="molecule type" value="Genomic_DNA"/>
</dbReference>
<evidence type="ECO:0000256" key="1">
    <source>
        <dbReference type="ARBA" id="ARBA00004141"/>
    </source>
</evidence>
<proteinExistence type="inferred from homology"/>
<protein>
    <recommendedName>
        <fullName evidence="8 9">Ammonium transporter</fullName>
    </recommendedName>
</protein>
<feature type="transmembrane region" description="Helical" evidence="9">
    <location>
        <begin position="132"/>
        <end position="153"/>
    </location>
</feature>
<keyword evidence="6 9" id="KW-0472">Membrane</keyword>
<feature type="transmembrane region" description="Helical" evidence="9">
    <location>
        <begin position="239"/>
        <end position="259"/>
    </location>
</feature>
<evidence type="ECO:0000313" key="11">
    <source>
        <dbReference type="EMBL" id="SKC78628.1"/>
    </source>
</evidence>
<evidence type="ECO:0000256" key="7">
    <source>
        <dbReference type="ARBA" id="ARBA00023177"/>
    </source>
</evidence>
<comment type="similarity">
    <text evidence="2 9">Belongs to the ammonia transporter channel (TC 1.A.11.2) family.</text>
</comment>
<evidence type="ECO:0000256" key="8">
    <source>
        <dbReference type="ARBA" id="ARBA00050025"/>
    </source>
</evidence>
<keyword evidence="12" id="KW-1185">Reference proteome</keyword>
<evidence type="ECO:0000259" key="10">
    <source>
        <dbReference type="Pfam" id="PF00909"/>
    </source>
</evidence>
<feature type="transmembrane region" description="Helical" evidence="9">
    <location>
        <begin position="271"/>
        <end position="288"/>
    </location>
</feature>
<dbReference type="STRING" id="526729.SAMN04324258_3829"/>
<dbReference type="GO" id="GO:0008519">
    <property type="term" value="F:ammonium channel activity"/>
    <property type="evidence" value="ECO:0007669"/>
    <property type="project" value="InterPro"/>
</dbReference>
<comment type="subcellular location">
    <subcellularLocation>
        <location evidence="9">Cell membrane</location>
        <topology evidence="9">Multi-pass membrane protein</topology>
    </subcellularLocation>
    <subcellularLocation>
        <location evidence="1">Membrane</location>
        <topology evidence="1">Multi-pass membrane protein</topology>
    </subcellularLocation>
</comment>
<evidence type="ECO:0000256" key="5">
    <source>
        <dbReference type="ARBA" id="ARBA00022989"/>
    </source>
</evidence>
<keyword evidence="3 9" id="KW-0813">Transport</keyword>
<keyword evidence="4 9" id="KW-0812">Transmembrane</keyword>
<feature type="transmembrane region" description="Helical" evidence="9">
    <location>
        <begin position="173"/>
        <end position="195"/>
    </location>
</feature>
<dbReference type="PANTHER" id="PTHR43029:SF10">
    <property type="entry name" value="AMMONIUM TRANSPORTER MEP2"/>
    <property type="match status" value="1"/>
</dbReference>
<dbReference type="AlphaFoldDB" id="A0A1T5LSW2"/>
<evidence type="ECO:0000256" key="4">
    <source>
        <dbReference type="ARBA" id="ARBA00022692"/>
    </source>
</evidence>
<dbReference type="InterPro" id="IPR001905">
    <property type="entry name" value="Ammonium_transpt"/>
</dbReference>
<evidence type="ECO:0000256" key="6">
    <source>
        <dbReference type="ARBA" id="ARBA00023136"/>
    </source>
</evidence>
<gene>
    <name evidence="11" type="ORF">SAMN04324258_3829</name>
</gene>
<dbReference type="PANTHER" id="PTHR43029">
    <property type="entry name" value="AMMONIUM TRANSPORTER MEP2"/>
    <property type="match status" value="1"/>
</dbReference>
<dbReference type="InterPro" id="IPR018047">
    <property type="entry name" value="Ammonium_transpt_CS"/>
</dbReference>
<feature type="transmembrane region" description="Helical" evidence="9">
    <location>
        <begin position="359"/>
        <end position="383"/>
    </location>
</feature>
<dbReference type="GO" id="GO:0005886">
    <property type="term" value="C:plasma membrane"/>
    <property type="evidence" value="ECO:0007669"/>
    <property type="project" value="UniProtKB-SubCell"/>
</dbReference>
<feature type="transmembrane region" description="Helical" evidence="9">
    <location>
        <begin position="6"/>
        <end position="29"/>
    </location>
</feature>
<accession>A0A1T5LSW2</accession>
<dbReference type="SUPFAM" id="SSF111352">
    <property type="entry name" value="Ammonium transporter"/>
    <property type="match status" value="1"/>
</dbReference>
<dbReference type="Pfam" id="PF00909">
    <property type="entry name" value="Ammonium_transp"/>
    <property type="match status" value="1"/>
</dbReference>
<evidence type="ECO:0000256" key="9">
    <source>
        <dbReference type="RuleBase" id="RU362002"/>
    </source>
</evidence>
<dbReference type="Gene3D" id="1.10.3430.10">
    <property type="entry name" value="Ammonium transporter AmtB like domains"/>
    <property type="match status" value="1"/>
</dbReference>
<dbReference type="PROSITE" id="PS01219">
    <property type="entry name" value="AMMONIUM_TRANSP"/>
    <property type="match status" value="1"/>
</dbReference>
<feature type="domain" description="Ammonium transporter AmtB-like" evidence="10">
    <location>
        <begin position="9"/>
        <end position="410"/>
    </location>
</feature>
<dbReference type="InterPro" id="IPR024041">
    <property type="entry name" value="NH4_transpt_AmtB-like_dom"/>
</dbReference>
<sequence length="424" mass="43372">MELDTGATAWMLMSASLVLLMTPGLALFYGGMVRGKSVLNMMMMSFGALAVVGVVYVLWGWSMSYGADLGGIVGNPFDQFGLSGAIYDASGEFAIDDFGVPTIVGVGFQATFAIITVALISGAIADRAKFGTWMVFVAVWVTLCYFPMAHMVWGGGLLSADGPFGGIAAPIDFAGGTVVHINAGVAALVLALVVGKRKGFGSEPMRPHNLPLVMLGAALLWFGWFGFNGGSAFTADGFAGLAWVNTTVATAAAVLGWLVVEKLRDGSATSLGAASGVVAGLVAITPAAGSVSPVGSIAVGAIAGVLSAYAVGLKYKLGYDDSLDVVGVHLVSGLWGTVSIGFLATETGLFYGGGVNQLVVQAIIAVVAVVFSGVITYLIAIALKATMGWRVSEEAEVAGIDLAVHSETAYETIQQGSVAKEIRA</sequence>
<dbReference type="InterPro" id="IPR029020">
    <property type="entry name" value="Ammonium/urea_transptr"/>
</dbReference>
<organism evidence="11 12">
    <name type="scientific">Krasilnikoviella flava</name>
    <dbReference type="NCBI Taxonomy" id="526729"/>
    <lineage>
        <taxon>Bacteria</taxon>
        <taxon>Bacillati</taxon>
        <taxon>Actinomycetota</taxon>
        <taxon>Actinomycetes</taxon>
        <taxon>Micrococcales</taxon>
        <taxon>Promicromonosporaceae</taxon>
        <taxon>Krasilnikoviella</taxon>
    </lineage>
</organism>
<feature type="transmembrane region" description="Helical" evidence="9">
    <location>
        <begin position="98"/>
        <end position="120"/>
    </location>
</feature>
<dbReference type="NCBIfam" id="TIGR00836">
    <property type="entry name" value="amt"/>
    <property type="match status" value="1"/>
</dbReference>
<dbReference type="RefSeq" id="WP_079576165.1">
    <property type="nucleotide sequence ID" value="NZ_FUZQ01000007.1"/>
</dbReference>